<dbReference type="InterPro" id="IPR011990">
    <property type="entry name" value="TPR-like_helical_dom_sf"/>
</dbReference>
<evidence type="ECO:0000313" key="1">
    <source>
        <dbReference type="EMBL" id="MBW4671861.1"/>
    </source>
</evidence>
<dbReference type="EMBL" id="JAHHGZ010000055">
    <property type="protein sequence ID" value="MBW4671861.1"/>
    <property type="molecule type" value="Genomic_DNA"/>
</dbReference>
<accession>A0A951UWR5</accession>
<evidence type="ECO:0000313" key="2">
    <source>
        <dbReference type="Proteomes" id="UP000729701"/>
    </source>
</evidence>
<proteinExistence type="predicted"/>
<dbReference type="InterPro" id="IPR010323">
    <property type="entry name" value="DUF924"/>
</dbReference>
<protein>
    <submittedName>
        <fullName evidence="1">DUF924 domain-containing protein</fullName>
    </submittedName>
</protein>
<reference evidence="1" key="2">
    <citation type="journal article" date="2022" name="Microbiol. Resour. Announc.">
        <title>Metagenome Sequencing to Explore Phylogenomics of Terrestrial Cyanobacteria.</title>
        <authorList>
            <person name="Ward R.D."/>
            <person name="Stajich J.E."/>
            <person name="Johansen J.R."/>
            <person name="Huntemann M."/>
            <person name="Clum A."/>
            <person name="Foster B."/>
            <person name="Foster B."/>
            <person name="Roux S."/>
            <person name="Palaniappan K."/>
            <person name="Varghese N."/>
            <person name="Mukherjee S."/>
            <person name="Reddy T.B.K."/>
            <person name="Daum C."/>
            <person name="Copeland A."/>
            <person name="Chen I.A."/>
            <person name="Ivanova N.N."/>
            <person name="Kyrpides N.C."/>
            <person name="Shapiro N."/>
            <person name="Eloe-Fadrosh E.A."/>
            <person name="Pietrasiak N."/>
        </authorList>
    </citation>
    <scope>NUCLEOTIDE SEQUENCE</scope>
    <source>
        <strain evidence="1">GSE-NOS-MK-12-04C</strain>
    </source>
</reference>
<sequence length="191" mass="22229">MLQASDILDFWFGQPNEPGYGKPQEIWFTKKPEFDQLIRTRFLKDYLHAAAGHMDEWVDLPETCLALILLLDQFPRNMFRGTDKAFATDWEALSAAQHAVGLGFDREFLPVQRWFIYCPFEHSENLEHQRKAVSLFQQLSNDLDSASAIDYAIRHKEVIERFGRFPHRNAVLGRISTPEEKEFLNHPGSSF</sequence>
<name>A0A951UWR5_9CYAN</name>
<gene>
    <name evidence="1" type="ORF">KME60_31660</name>
</gene>
<dbReference type="Pfam" id="PF06041">
    <property type="entry name" value="DUF924"/>
    <property type="match status" value="1"/>
</dbReference>
<dbReference type="Proteomes" id="UP000729701">
    <property type="component" value="Unassembled WGS sequence"/>
</dbReference>
<dbReference type="Gene3D" id="1.25.40.10">
    <property type="entry name" value="Tetratricopeptide repeat domain"/>
    <property type="match status" value="1"/>
</dbReference>
<dbReference type="SUPFAM" id="SSF48452">
    <property type="entry name" value="TPR-like"/>
    <property type="match status" value="1"/>
</dbReference>
<organism evidence="1 2">
    <name type="scientific">Cyanomargarita calcarea GSE-NOS-MK-12-04C</name>
    <dbReference type="NCBI Taxonomy" id="2839659"/>
    <lineage>
        <taxon>Bacteria</taxon>
        <taxon>Bacillati</taxon>
        <taxon>Cyanobacteriota</taxon>
        <taxon>Cyanophyceae</taxon>
        <taxon>Nostocales</taxon>
        <taxon>Cyanomargaritaceae</taxon>
        <taxon>Cyanomargarita</taxon>
    </lineage>
</organism>
<reference evidence="1" key="1">
    <citation type="submission" date="2021-05" db="EMBL/GenBank/DDBJ databases">
        <authorList>
            <person name="Pietrasiak N."/>
            <person name="Ward R."/>
            <person name="Stajich J.E."/>
            <person name="Kurbessoian T."/>
        </authorList>
    </citation>
    <scope>NUCLEOTIDE SEQUENCE</scope>
    <source>
        <strain evidence="1">GSE-NOS-MK-12-04C</strain>
    </source>
</reference>
<comment type="caution">
    <text evidence="1">The sequence shown here is derived from an EMBL/GenBank/DDBJ whole genome shotgun (WGS) entry which is preliminary data.</text>
</comment>
<dbReference type="Gene3D" id="1.20.58.320">
    <property type="entry name" value="TPR-like"/>
    <property type="match status" value="1"/>
</dbReference>
<dbReference type="AlphaFoldDB" id="A0A951UWR5"/>